<feature type="compositionally biased region" description="Basic and acidic residues" evidence="1">
    <location>
        <begin position="181"/>
        <end position="190"/>
    </location>
</feature>
<proteinExistence type="predicted"/>
<dbReference type="EMBL" id="JAGPNK010000002">
    <property type="protein sequence ID" value="KAH7326694.1"/>
    <property type="molecule type" value="Genomic_DNA"/>
</dbReference>
<sequence>MGDPPRLGIVVDPRLCTLSRSLFFLGQFREGYLCPLSLSFSFLPPVSSQSISLSGKSLFSHAGAARGWVLKNNCVVAVGRRCCVGQGTTRQVALVSGAGQQVPAQGTEYSIWSRRMGLVAGTPLSSLPDRVWLVAMASKGTWMQYLLLQRARQGREGKGREGKDGGFPPQGRSKGGIRRRREAERGRRQECTAPTEVAKTKTASNSNPQATNQQQQQHTTR</sequence>
<dbReference type="Proteomes" id="UP000813444">
    <property type="component" value="Unassembled WGS sequence"/>
</dbReference>
<organism evidence="2 3">
    <name type="scientific">Stachybotrys elegans</name>
    <dbReference type="NCBI Taxonomy" id="80388"/>
    <lineage>
        <taxon>Eukaryota</taxon>
        <taxon>Fungi</taxon>
        <taxon>Dikarya</taxon>
        <taxon>Ascomycota</taxon>
        <taxon>Pezizomycotina</taxon>
        <taxon>Sordariomycetes</taxon>
        <taxon>Hypocreomycetidae</taxon>
        <taxon>Hypocreales</taxon>
        <taxon>Stachybotryaceae</taxon>
        <taxon>Stachybotrys</taxon>
    </lineage>
</organism>
<evidence type="ECO:0000256" key="1">
    <source>
        <dbReference type="SAM" id="MobiDB-lite"/>
    </source>
</evidence>
<comment type="caution">
    <text evidence="2">The sequence shown here is derived from an EMBL/GenBank/DDBJ whole genome shotgun (WGS) entry which is preliminary data.</text>
</comment>
<feature type="compositionally biased region" description="Polar residues" evidence="1">
    <location>
        <begin position="201"/>
        <end position="212"/>
    </location>
</feature>
<evidence type="ECO:0000313" key="3">
    <source>
        <dbReference type="Proteomes" id="UP000813444"/>
    </source>
</evidence>
<accession>A0A8K0T069</accession>
<keyword evidence="3" id="KW-1185">Reference proteome</keyword>
<feature type="region of interest" description="Disordered" evidence="1">
    <location>
        <begin position="154"/>
        <end position="221"/>
    </location>
</feature>
<reference evidence="2" key="1">
    <citation type="journal article" date="2021" name="Nat. Commun.">
        <title>Genetic determinants of endophytism in the Arabidopsis root mycobiome.</title>
        <authorList>
            <person name="Mesny F."/>
            <person name="Miyauchi S."/>
            <person name="Thiergart T."/>
            <person name="Pickel B."/>
            <person name="Atanasova L."/>
            <person name="Karlsson M."/>
            <person name="Huettel B."/>
            <person name="Barry K.W."/>
            <person name="Haridas S."/>
            <person name="Chen C."/>
            <person name="Bauer D."/>
            <person name="Andreopoulos W."/>
            <person name="Pangilinan J."/>
            <person name="LaButti K."/>
            <person name="Riley R."/>
            <person name="Lipzen A."/>
            <person name="Clum A."/>
            <person name="Drula E."/>
            <person name="Henrissat B."/>
            <person name="Kohler A."/>
            <person name="Grigoriev I.V."/>
            <person name="Martin F.M."/>
            <person name="Hacquard S."/>
        </authorList>
    </citation>
    <scope>NUCLEOTIDE SEQUENCE</scope>
    <source>
        <strain evidence="2">MPI-CAGE-CH-0235</strain>
    </source>
</reference>
<gene>
    <name evidence="2" type="ORF">B0I35DRAFT_141796</name>
</gene>
<dbReference type="AlphaFoldDB" id="A0A8K0T069"/>
<evidence type="ECO:0000313" key="2">
    <source>
        <dbReference type="EMBL" id="KAH7326694.1"/>
    </source>
</evidence>
<feature type="compositionally biased region" description="Basic and acidic residues" evidence="1">
    <location>
        <begin position="154"/>
        <end position="164"/>
    </location>
</feature>
<protein>
    <submittedName>
        <fullName evidence="2">Uncharacterized protein</fullName>
    </submittedName>
</protein>
<name>A0A8K0T069_9HYPO</name>